<comment type="caution">
    <text evidence="2">The sequence shown here is derived from an EMBL/GenBank/DDBJ whole genome shotgun (WGS) entry which is preliminary data.</text>
</comment>
<organism evidence="2 3">
    <name type="scientific">Vibrio parahaemolyticus</name>
    <dbReference type="NCBI Taxonomy" id="670"/>
    <lineage>
        <taxon>Bacteria</taxon>
        <taxon>Pseudomonadati</taxon>
        <taxon>Pseudomonadota</taxon>
        <taxon>Gammaproteobacteria</taxon>
        <taxon>Vibrionales</taxon>
        <taxon>Vibrionaceae</taxon>
        <taxon>Vibrio</taxon>
    </lineage>
</organism>
<dbReference type="Proteomes" id="UP000037697">
    <property type="component" value="Unassembled WGS sequence"/>
</dbReference>
<keyword evidence="1" id="KW-0472">Membrane</keyword>
<reference evidence="2 3" key="1">
    <citation type="submission" date="2015-07" db="EMBL/GenBank/DDBJ databases">
        <title>Foodborne Vibrio parahaemolyticus Isolates.</title>
        <authorList>
            <person name="Ronholm J."/>
            <person name="Petronella N."/>
            <person name="Kenwell R."/>
            <person name="Banerjee S."/>
        </authorList>
    </citation>
    <scope>NUCLEOTIDE SEQUENCE [LARGE SCALE GENOMIC DNA]</scope>
    <source>
        <strain evidence="2 3">HS-06-05</strain>
    </source>
</reference>
<dbReference type="RefSeq" id="WP_053812753.1">
    <property type="nucleotide sequence ID" value="NZ_JAMQAC010000007.1"/>
</dbReference>
<name>A0AAW3IM53_VIBPH</name>
<keyword evidence="1" id="KW-1133">Transmembrane helix</keyword>
<evidence type="ECO:0000256" key="1">
    <source>
        <dbReference type="SAM" id="Phobius"/>
    </source>
</evidence>
<evidence type="ECO:0000313" key="2">
    <source>
        <dbReference type="EMBL" id="KOY19030.1"/>
    </source>
</evidence>
<evidence type="ECO:0000313" key="3">
    <source>
        <dbReference type="Proteomes" id="UP000037697"/>
    </source>
</evidence>
<dbReference type="EMBL" id="LIRS01000155">
    <property type="protein sequence ID" value="KOY19030.1"/>
    <property type="molecule type" value="Genomic_DNA"/>
</dbReference>
<proteinExistence type="predicted"/>
<feature type="transmembrane region" description="Helical" evidence="1">
    <location>
        <begin position="12"/>
        <end position="28"/>
    </location>
</feature>
<sequence length="193" mass="22142">MQNKIHQTITSSMALVAVVVSIWTWWYGSIRSQHDLSYKVIALSPTHLGVTFYNAGTFTETIISSKLVLRKNDIEEEFFFCNQKPINVKPNEAVYKELYIPLSFGRRMHLEELVGYKIWYELEVSGTKDGIVTDSVNIGTAKVESYIFNPVSRSIDFSKSRYQWSEIYFLFPSADEDDDLQYDSSTCLLGSDS</sequence>
<protein>
    <submittedName>
        <fullName evidence="2">Uncharacterized protein</fullName>
    </submittedName>
</protein>
<gene>
    <name evidence="2" type="ORF">ACX05_26340</name>
</gene>
<keyword evidence="1" id="KW-0812">Transmembrane</keyword>
<dbReference type="AlphaFoldDB" id="A0AAW3IM53"/>
<accession>A0AAW3IM53</accession>